<evidence type="ECO:0000313" key="9">
    <source>
        <dbReference type="EMBL" id="GMI24269.1"/>
    </source>
</evidence>
<dbReference type="EC" id="4.1.2.27" evidence="5"/>
<accession>A0A9W7FZA3</accession>
<dbReference type="GO" id="GO:0030149">
    <property type="term" value="P:sphingolipid catabolic process"/>
    <property type="evidence" value="ECO:0007669"/>
    <property type="project" value="TreeGrafter"/>
</dbReference>
<dbReference type="InterPro" id="IPR050477">
    <property type="entry name" value="GrpII_AminoAcid_Decarb"/>
</dbReference>
<dbReference type="Proteomes" id="UP001165065">
    <property type="component" value="Unassembled WGS sequence"/>
</dbReference>
<evidence type="ECO:0000313" key="10">
    <source>
        <dbReference type="Proteomes" id="UP001165065"/>
    </source>
</evidence>
<evidence type="ECO:0000256" key="8">
    <source>
        <dbReference type="RuleBase" id="RU000382"/>
    </source>
</evidence>
<dbReference type="InterPro" id="IPR015424">
    <property type="entry name" value="PyrdxlP-dep_Trfase"/>
</dbReference>
<dbReference type="OrthoDB" id="10254570at2759"/>
<dbReference type="AlphaFoldDB" id="A0A9W7FZA3"/>
<evidence type="ECO:0000256" key="1">
    <source>
        <dbReference type="ARBA" id="ARBA00001933"/>
    </source>
</evidence>
<organism evidence="9 10">
    <name type="scientific">Triparma columacea</name>
    <dbReference type="NCBI Taxonomy" id="722753"/>
    <lineage>
        <taxon>Eukaryota</taxon>
        <taxon>Sar</taxon>
        <taxon>Stramenopiles</taxon>
        <taxon>Ochrophyta</taxon>
        <taxon>Bolidophyceae</taxon>
        <taxon>Parmales</taxon>
        <taxon>Triparmaceae</taxon>
        <taxon>Triparma</taxon>
    </lineage>
</organism>
<reference evidence="10" key="1">
    <citation type="journal article" date="2023" name="Commun. Biol.">
        <title>Genome analysis of Parmales, the sister group of diatoms, reveals the evolutionary specialization of diatoms from phago-mixotrophs to photoautotrophs.</title>
        <authorList>
            <person name="Ban H."/>
            <person name="Sato S."/>
            <person name="Yoshikawa S."/>
            <person name="Yamada K."/>
            <person name="Nakamura Y."/>
            <person name="Ichinomiya M."/>
            <person name="Sato N."/>
            <person name="Blanc-Mathieu R."/>
            <person name="Endo H."/>
            <person name="Kuwata A."/>
            <person name="Ogata H."/>
        </authorList>
    </citation>
    <scope>NUCLEOTIDE SEQUENCE [LARGE SCALE GENOMIC DNA]</scope>
</reference>
<evidence type="ECO:0000256" key="7">
    <source>
        <dbReference type="PIRSR" id="PIRSR602129-50"/>
    </source>
</evidence>
<dbReference type="Pfam" id="PF00282">
    <property type="entry name" value="Pyridoxal_deC"/>
    <property type="match status" value="1"/>
</dbReference>
<evidence type="ECO:0000256" key="5">
    <source>
        <dbReference type="ARBA" id="ARBA00038965"/>
    </source>
</evidence>
<dbReference type="GO" id="GO:0030170">
    <property type="term" value="F:pyridoxal phosphate binding"/>
    <property type="evidence" value="ECO:0007669"/>
    <property type="project" value="InterPro"/>
</dbReference>
<sequence>MSKHLTWTNCEHAVVVIIGIHLCSKVWTTSPRKLWKQVFTATVDLLASAVPAVGGTLEAEKTKALDDIERDMLGDGDPDANVVIPSEGLSPSEIVAMSEKLKHSHSGFASGKKWGGIYHEAGSEATKLQAEVWGMFNSTNTLYPGVFPAIRKFEAELIQMVCSMVGEGTCGLLASGGTESILLAALAYRETGRRRNITNPNIICCETAHPAIFKACKYFGIELIKAPYDSSNFQLTPKIVSRYVNRNTVAVYASAPTFPHGVLDDVEGLGKFCQSKGIGLHVDNCLGGFLLSYLKKQGLLHGRKFDFNEVPGVTTMSVDLHKYGGTNKGCSVCVFKTEELRNSTYMPSFDGCEGLYVTPTLQGSRSGATIAAAWSSILYKGEKGYLAMAKTHHNIMTRAKEVVEKIDGLELLVDPEGCILPIIPSKNSTLSIYLVASQMEKKGWNLFTGQSPAVLGLCVGDVHQKMLGEWERDLKDAVDHVKANPNEKATGNAAVYGAASTIPDTLLDSILRQYVNISLRVKPTE</sequence>
<feature type="modified residue" description="N6-(pyridoxal phosphate)lysine" evidence="7">
    <location>
        <position position="322"/>
    </location>
</feature>
<dbReference type="SUPFAM" id="SSF53383">
    <property type="entry name" value="PLP-dependent transferases"/>
    <property type="match status" value="1"/>
</dbReference>
<dbReference type="Gene3D" id="3.90.1150.10">
    <property type="entry name" value="Aspartate Aminotransferase, domain 1"/>
    <property type="match status" value="1"/>
</dbReference>
<dbReference type="PANTHER" id="PTHR42735:SF6">
    <property type="entry name" value="SPHINGOSINE-1-PHOSPHATE LYASE 1"/>
    <property type="match status" value="1"/>
</dbReference>
<dbReference type="Gene3D" id="6.10.140.2150">
    <property type="match status" value="1"/>
</dbReference>
<evidence type="ECO:0000256" key="2">
    <source>
        <dbReference type="ARBA" id="ARBA00022898"/>
    </source>
</evidence>
<keyword evidence="2 7" id="KW-0663">Pyridoxal phosphate</keyword>
<comment type="similarity">
    <text evidence="4">Belongs to the group II decarboxylase family. Sphingosine-1-phosphate lyase subfamily.</text>
</comment>
<name>A0A9W7FZA3_9STRA</name>
<keyword evidence="10" id="KW-1185">Reference proteome</keyword>
<dbReference type="InterPro" id="IPR002129">
    <property type="entry name" value="PyrdxlP-dep_de-COase"/>
</dbReference>
<dbReference type="Gene3D" id="3.40.640.10">
    <property type="entry name" value="Type I PLP-dependent aspartate aminotransferase-like (Major domain)"/>
    <property type="match status" value="1"/>
</dbReference>
<gene>
    <name evidence="9" type="ORF">TrCOL_g8523</name>
</gene>
<dbReference type="GO" id="GO:0005783">
    <property type="term" value="C:endoplasmic reticulum"/>
    <property type="evidence" value="ECO:0007669"/>
    <property type="project" value="TreeGrafter"/>
</dbReference>
<comment type="caution">
    <text evidence="9">The sequence shown here is derived from an EMBL/GenBank/DDBJ whole genome shotgun (WGS) entry which is preliminary data.</text>
</comment>
<dbReference type="PANTHER" id="PTHR42735">
    <property type="match status" value="1"/>
</dbReference>
<protein>
    <recommendedName>
        <fullName evidence="5">sphinganine-1-phosphate aldolase</fullName>
        <ecNumber evidence="5">4.1.2.27</ecNumber>
    </recommendedName>
    <alternativeName>
        <fullName evidence="6">Sphingosine-1-phosphate aldolase</fullName>
    </alternativeName>
</protein>
<comment type="cofactor">
    <cofactor evidence="1 7 8">
        <name>pyridoxal 5'-phosphate</name>
        <dbReference type="ChEBI" id="CHEBI:597326"/>
    </cofactor>
</comment>
<evidence type="ECO:0000256" key="4">
    <source>
        <dbReference type="ARBA" id="ARBA00038302"/>
    </source>
</evidence>
<dbReference type="GO" id="GO:0016020">
    <property type="term" value="C:membrane"/>
    <property type="evidence" value="ECO:0007669"/>
    <property type="project" value="GOC"/>
</dbReference>
<dbReference type="InterPro" id="IPR015421">
    <property type="entry name" value="PyrdxlP-dep_Trfase_major"/>
</dbReference>
<evidence type="ECO:0000256" key="3">
    <source>
        <dbReference type="ARBA" id="ARBA00023239"/>
    </source>
</evidence>
<proteinExistence type="inferred from homology"/>
<dbReference type="EMBL" id="BRYA01000581">
    <property type="protein sequence ID" value="GMI24269.1"/>
    <property type="molecule type" value="Genomic_DNA"/>
</dbReference>
<dbReference type="GO" id="GO:0008117">
    <property type="term" value="F:sphinganine-1-phosphate aldolase activity"/>
    <property type="evidence" value="ECO:0007669"/>
    <property type="project" value="UniProtKB-EC"/>
</dbReference>
<keyword evidence="3 8" id="KW-0456">Lyase</keyword>
<dbReference type="InterPro" id="IPR015422">
    <property type="entry name" value="PyrdxlP-dep_Trfase_small"/>
</dbReference>
<evidence type="ECO:0000256" key="6">
    <source>
        <dbReference type="ARBA" id="ARBA00042568"/>
    </source>
</evidence>
<dbReference type="GO" id="GO:0019752">
    <property type="term" value="P:carboxylic acid metabolic process"/>
    <property type="evidence" value="ECO:0007669"/>
    <property type="project" value="InterPro"/>
</dbReference>